<accession>A0A448YRK0</accession>
<feature type="domain" description="CobW/HypB/UreG nucleotide-binding" evidence="8">
    <location>
        <begin position="48"/>
        <end position="254"/>
    </location>
</feature>
<evidence type="ECO:0000256" key="5">
    <source>
        <dbReference type="ARBA" id="ARBA00023186"/>
    </source>
</evidence>
<comment type="catalytic activity">
    <reaction evidence="7">
        <text>GTP + H2O = GDP + phosphate + H(+)</text>
        <dbReference type="Rhea" id="RHEA:19669"/>
        <dbReference type="ChEBI" id="CHEBI:15377"/>
        <dbReference type="ChEBI" id="CHEBI:15378"/>
        <dbReference type="ChEBI" id="CHEBI:37565"/>
        <dbReference type="ChEBI" id="CHEBI:43474"/>
        <dbReference type="ChEBI" id="CHEBI:58189"/>
    </reaction>
    <physiologicalReaction direction="left-to-right" evidence="7">
        <dbReference type="Rhea" id="RHEA:19670"/>
    </physiologicalReaction>
</comment>
<evidence type="ECO:0000256" key="7">
    <source>
        <dbReference type="ARBA" id="ARBA00049117"/>
    </source>
</evidence>
<evidence type="ECO:0000259" key="9">
    <source>
        <dbReference type="Pfam" id="PF07683"/>
    </source>
</evidence>
<dbReference type="InterPro" id="IPR027417">
    <property type="entry name" value="P-loop_NTPase"/>
</dbReference>
<keyword evidence="3" id="KW-0862">Zinc</keyword>
<dbReference type="InterPro" id="IPR051316">
    <property type="entry name" value="Zinc-reg_GTPase_activator"/>
</dbReference>
<dbReference type="GO" id="GO:0005737">
    <property type="term" value="C:cytoplasm"/>
    <property type="evidence" value="ECO:0007669"/>
    <property type="project" value="TreeGrafter"/>
</dbReference>
<dbReference type="Gene3D" id="3.40.50.300">
    <property type="entry name" value="P-loop containing nucleotide triphosphate hydrolases"/>
    <property type="match status" value="1"/>
</dbReference>
<gene>
    <name evidence="10" type="ORF">BRENAR_LOCUS4260</name>
</gene>
<dbReference type="SUPFAM" id="SSF52540">
    <property type="entry name" value="P-loop containing nucleoside triphosphate hydrolases"/>
    <property type="match status" value="1"/>
</dbReference>
<dbReference type="STRING" id="13370.A0A448YRK0"/>
<organism evidence="10 11">
    <name type="scientific">Brettanomyces naardenensis</name>
    <name type="common">Yeast</name>
    <dbReference type="NCBI Taxonomy" id="13370"/>
    <lineage>
        <taxon>Eukaryota</taxon>
        <taxon>Fungi</taxon>
        <taxon>Dikarya</taxon>
        <taxon>Ascomycota</taxon>
        <taxon>Saccharomycotina</taxon>
        <taxon>Pichiomycetes</taxon>
        <taxon>Pichiales</taxon>
        <taxon>Pichiaceae</taxon>
        <taxon>Brettanomyces</taxon>
    </lineage>
</organism>
<comment type="similarity">
    <text evidence="6">Belongs to the SIMIBI class G3E GTPase family. ZNG1 subfamily.</text>
</comment>
<dbReference type="Gene3D" id="3.30.1220.10">
    <property type="entry name" value="CobW-like, C-terminal domain"/>
    <property type="match status" value="1"/>
</dbReference>
<dbReference type="PANTHER" id="PTHR13748">
    <property type="entry name" value="COBW-RELATED"/>
    <property type="match status" value="1"/>
</dbReference>
<dbReference type="GO" id="GO:0005525">
    <property type="term" value="F:GTP binding"/>
    <property type="evidence" value="ECO:0007669"/>
    <property type="project" value="UniProtKB-KW"/>
</dbReference>
<dbReference type="PANTHER" id="PTHR13748:SF31">
    <property type="entry name" value="ZINC-REGULATED GTPASE METALLOPROTEIN ACTIVATOR 1A-RELATED"/>
    <property type="match status" value="1"/>
</dbReference>
<dbReference type="Proteomes" id="UP000290900">
    <property type="component" value="Unassembled WGS sequence"/>
</dbReference>
<dbReference type="InterPro" id="IPR003495">
    <property type="entry name" value="CobW/HypB/UreG_nucleotide-bd"/>
</dbReference>
<keyword evidence="11" id="KW-1185">Reference proteome</keyword>
<dbReference type="FunCoup" id="A0A448YRK0">
    <property type="interactions" value="299"/>
</dbReference>
<dbReference type="AlphaFoldDB" id="A0A448YRK0"/>
<dbReference type="OrthoDB" id="258627at2759"/>
<name>A0A448YRK0_BRENA</name>
<evidence type="ECO:0000313" key="10">
    <source>
        <dbReference type="EMBL" id="VEU23530.1"/>
    </source>
</evidence>
<feature type="domain" description="CobW C-terminal" evidence="9">
    <location>
        <begin position="309"/>
        <end position="398"/>
    </location>
</feature>
<dbReference type="CDD" id="cd03112">
    <property type="entry name" value="CobW-like"/>
    <property type="match status" value="1"/>
</dbReference>
<evidence type="ECO:0000313" key="11">
    <source>
        <dbReference type="Proteomes" id="UP000290900"/>
    </source>
</evidence>
<dbReference type="Pfam" id="PF07683">
    <property type="entry name" value="CobW_C"/>
    <property type="match status" value="1"/>
</dbReference>
<evidence type="ECO:0000256" key="4">
    <source>
        <dbReference type="ARBA" id="ARBA00023134"/>
    </source>
</evidence>
<dbReference type="InParanoid" id="A0A448YRK0"/>
<dbReference type="InterPro" id="IPR036627">
    <property type="entry name" value="CobW-likC_sf"/>
</dbReference>
<evidence type="ECO:0000256" key="6">
    <source>
        <dbReference type="ARBA" id="ARBA00034320"/>
    </source>
</evidence>
<dbReference type="EMBL" id="CAACVR010000045">
    <property type="protein sequence ID" value="VEU23530.1"/>
    <property type="molecule type" value="Genomic_DNA"/>
</dbReference>
<keyword evidence="5" id="KW-0143">Chaperone</keyword>
<protein>
    <submittedName>
        <fullName evidence="10">DEKNAAC104658</fullName>
    </submittedName>
</protein>
<evidence type="ECO:0000256" key="1">
    <source>
        <dbReference type="ARBA" id="ARBA00022741"/>
    </source>
</evidence>
<dbReference type="Pfam" id="PF02492">
    <property type="entry name" value="cobW"/>
    <property type="match status" value="1"/>
</dbReference>
<evidence type="ECO:0000259" key="8">
    <source>
        <dbReference type="Pfam" id="PF02492"/>
    </source>
</evidence>
<keyword evidence="4" id="KW-0342">GTP-binding</keyword>
<keyword evidence="2" id="KW-0378">Hydrolase</keyword>
<proteinExistence type="inferred from homology"/>
<dbReference type="InterPro" id="IPR011629">
    <property type="entry name" value="CobW-like_C"/>
</dbReference>
<evidence type="ECO:0000256" key="3">
    <source>
        <dbReference type="ARBA" id="ARBA00022833"/>
    </source>
</evidence>
<keyword evidence="1" id="KW-0547">Nucleotide-binding</keyword>
<dbReference type="GO" id="GO:0016787">
    <property type="term" value="F:hydrolase activity"/>
    <property type="evidence" value="ECO:0007669"/>
    <property type="project" value="UniProtKB-KW"/>
</dbReference>
<reference evidence="10 11" key="1">
    <citation type="submission" date="2018-12" db="EMBL/GenBank/DDBJ databases">
        <authorList>
            <person name="Tiukova I."/>
            <person name="Dainat J."/>
        </authorList>
    </citation>
    <scope>NUCLEOTIDE SEQUENCE [LARGE SCALE GENOMIC DNA]</scope>
</reference>
<dbReference type="SUPFAM" id="SSF90002">
    <property type="entry name" value="Hypothetical protein YjiA, C-terminal domain"/>
    <property type="match status" value="1"/>
</dbReference>
<evidence type="ECO:0000256" key="2">
    <source>
        <dbReference type="ARBA" id="ARBA00022801"/>
    </source>
</evidence>
<sequence>MVEDTELIPELVSDNESSSEIKYVEAPKIKQDAKGRGLRTEKVEKKVPVTILTGYLGSGKSTLLERIAARGDMKLAIILNEFGDSVEIEKSLTIRDKDDNKVEEWLDLGNGCLCCSVKNNGVAAIERLVANRKGFDHILLETTGLADPAPIATMFWLDDALSSNVYIDGVVTVLDSESIEKWLDDAHNDHDHALQMQEERHHAKIGKGLTIAHLQIAMADTILLNKIDKIEADPSRVEEIKRRVSGINSMAPIYETKFGDIDLHKILGLHAYETKNVENLIKNSTDYHDHSMTSVTLNFAKLKDEAEFERFELFLQKVLWKEEEDDDDNECETTTDIHRTKGLIFIGDNDYKVIQGVRKTYDILDGVKAVEDLGLDNSRLVMIGRNIDSEEMKRILEDVSGIKAF</sequence>